<dbReference type="EMBL" id="CAJFCV020000005">
    <property type="protein sequence ID" value="CAG9122969.1"/>
    <property type="molecule type" value="Genomic_DNA"/>
</dbReference>
<dbReference type="SUPFAM" id="SSF81301">
    <property type="entry name" value="Nucleotidyltransferase"/>
    <property type="match status" value="1"/>
</dbReference>
<keyword evidence="2" id="KW-0805">Transcription regulation</keyword>
<evidence type="ECO:0000313" key="10">
    <source>
        <dbReference type="EMBL" id="CAG9122969.1"/>
    </source>
</evidence>
<dbReference type="GO" id="GO:0071013">
    <property type="term" value="C:catalytic step 2 spliceosome"/>
    <property type="evidence" value="ECO:0007669"/>
    <property type="project" value="TreeGrafter"/>
</dbReference>
<dbReference type="Proteomes" id="UP000659654">
    <property type="component" value="Unassembled WGS sequence"/>
</dbReference>
<evidence type="ECO:0000259" key="8">
    <source>
        <dbReference type="PROSITE" id="PS51703"/>
    </source>
</evidence>
<evidence type="ECO:0000256" key="1">
    <source>
        <dbReference type="ARBA" id="ARBA00004123"/>
    </source>
</evidence>
<proteinExistence type="predicted"/>
<accession>A0A1I7RSG4</accession>
<evidence type="ECO:0000313" key="12">
    <source>
        <dbReference type="Proteomes" id="UP000659654"/>
    </source>
</evidence>
<evidence type="ECO:0000256" key="2">
    <source>
        <dbReference type="ARBA" id="ARBA00023015"/>
    </source>
</evidence>
<dbReference type="GO" id="GO:0045893">
    <property type="term" value="P:positive regulation of DNA-templated transcription"/>
    <property type="evidence" value="ECO:0007669"/>
    <property type="project" value="TreeGrafter"/>
</dbReference>
<dbReference type="eggNOG" id="KOG3793">
    <property type="taxonomic scope" value="Eukaryota"/>
</dbReference>
<dbReference type="InterPro" id="IPR049402">
    <property type="entry name" value="DZF_dom_C"/>
</dbReference>
<keyword evidence="4" id="KW-0010">Activator</keyword>
<protein>
    <submittedName>
        <fullName evidence="9">(pine wood nematode) hypothetical protein</fullName>
    </submittedName>
</protein>
<evidence type="ECO:0000256" key="6">
    <source>
        <dbReference type="ARBA" id="ARBA00023242"/>
    </source>
</evidence>
<dbReference type="Gene3D" id="3.30.460.10">
    <property type="entry name" value="Beta Polymerase, domain 2"/>
    <property type="match status" value="1"/>
</dbReference>
<sequence length="481" mass="54436">MDNGRHGFFQPTSFFPRSSVSVPPMVPPLYPPTSRVPATLESDLRDLPSNSTATLFEIPIPKSESLRIPTFDAYLHENYFARLSKGEAKLNEALHARNQKITPSGEQYQAVSCMVGEVKQALETIVALGLNKGVKMEEFRMVGSFKNDTMLNKSNVADMVLVCSALPKHDDLVKMAESVVDMIKDRLPVYTFTVIKEPFGCSIRSSAAAVRLLPALADDSVEVEEGVHMQKGFFIRNKLALRHAYWFEDNVKNPSIRMLIRLVKDIRRRSKGMKSLNAWTVMLLSHYCVTYTSNGEPLPLSHAFRRFFSLISAGILLHTSISLTDPCSPDLRINRGYQLNEADDICRCSQFVLRLLIHEKYDRLLGKKNVHRDLCGENEYEKNKLNIAPVREAYNCDTIVNTPDTDFCTDLYRYGDSQPPFEETPPTSPKVLEPVQKKPRPLPNHNEFKEFYKSIQVITSSRPAVNKSTAKSMVRNALFNP</sequence>
<dbReference type="Proteomes" id="UP000095284">
    <property type="component" value="Unplaced"/>
</dbReference>
<evidence type="ECO:0000313" key="9">
    <source>
        <dbReference type="EMBL" id="CAD5231682.1"/>
    </source>
</evidence>
<reference evidence="13" key="1">
    <citation type="submission" date="2016-11" db="UniProtKB">
        <authorList>
            <consortium name="WormBaseParasite"/>
        </authorList>
    </citation>
    <scope>IDENTIFICATION</scope>
</reference>
<dbReference type="SMART" id="SM00572">
    <property type="entry name" value="DZF"/>
    <property type="match status" value="1"/>
</dbReference>
<keyword evidence="6" id="KW-0539">Nucleus</keyword>
<organism evidence="11 13">
    <name type="scientific">Bursaphelenchus xylophilus</name>
    <name type="common">Pinewood nematode worm</name>
    <name type="synonym">Aphelenchoides xylophilus</name>
    <dbReference type="NCBI Taxonomy" id="6326"/>
    <lineage>
        <taxon>Eukaryota</taxon>
        <taxon>Metazoa</taxon>
        <taxon>Ecdysozoa</taxon>
        <taxon>Nematoda</taxon>
        <taxon>Chromadorea</taxon>
        <taxon>Rhabditida</taxon>
        <taxon>Tylenchina</taxon>
        <taxon>Tylenchomorpha</taxon>
        <taxon>Aphelenchoidea</taxon>
        <taxon>Aphelenchoididae</taxon>
        <taxon>Bursaphelenchus</taxon>
    </lineage>
</organism>
<evidence type="ECO:0000256" key="4">
    <source>
        <dbReference type="ARBA" id="ARBA00023159"/>
    </source>
</evidence>
<dbReference type="Pfam" id="PF07528">
    <property type="entry name" value="DZF_N"/>
    <property type="match status" value="1"/>
</dbReference>
<dbReference type="InterPro" id="IPR052134">
    <property type="entry name" value="ILF2"/>
</dbReference>
<dbReference type="Pfam" id="PF20965">
    <property type="entry name" value="DZF_C"/>
    <property type="match status" value="1"/>
</dbReference>
<dbReference type="GO" id="GO:0003677">
    <property type="term" value="F:DNA binding"/>
    <property type="evidence" value="ECO:0007669"/>
    <property type="project" value="UniProtKB-KW"/>
</dbReference>
<dbReference type="EMBL" id="CAJFDI010000005">
    <property type="protein sequence ID" value="CAD5231682.1"/>
    <property type="molecule type" value="Genomic_DNA"/>
</dbReference>
<dbReference type="InterPro" id="IPR049401">
    <property type="entry name" value="DZF_dom_N"/>
</dbReference>
<keyword evidence="12" id="KW-1185">Reference proteome</keyword>
<dbReference type="WBParaSite" id="BXY_0366800.1">
    <property type="protein sequence ID" value="BXY_0366800.1"/>
    <property type="gene ID" value="BXY_0366800"/>
</dbReference>
<feature type="domain" description="DZF" evidence="8">
    <location>
        <begin position="67"/>
        <end position="407"/>
    </location>
</feature>
<evidence type="ECO:0000313" key="11">
    <source>
        <dbReference type="Proteomes" id="UP000095284"/>
    </source>
</evidence>
<keyword evidence="3" id="KW-0238">DNA-binding</keyword>
<dbReference type="PROSITE" id="PS50152">
    <property type="entry name" value="25A_SYNTH_3"/>
    <property type="match status" value="1"/>
</dbReference>
<dbReference type="OrthoDB" id="5775647at2759"/>
<dbReference type="Proteomes" id="UP000582659">
    <property type="component" value="Unassembled WGS sequence"/>
</dbReference>
<dbReference type="InterPro" id="IPR043519">
    <property type="entry name" value="NT_sf"/>
</dbReference>
<dbReference type="PANTHER" id="PTHR46447">
    <property type="entry name" value="INTERLEUKIN ENHANCER-BINDING FACTOR"/>
    <property type="match status" value="1"/>
</dbReference>
<evidence type="ECO:0000256" key="3">
    <source>
        <dbReference type="ARBA" id="ARBA00023125"/>
    </source>
</evidence>
<evidence type="ECO:0000256" key="7">
    <source>
        <dbReference type="SAM" id="MobiDB-lite"/>
    </source>
</evidence>
<dbReference type="PANTHER" id="PTHR46447:SF1">
    <property type="entry name" value="INTERLEUKIN ENHANCER-BINDING FACTOR 2"/>
    <property type="match status" value="1"/>
</dbReference>
<keyword evidence="5" id="KW-0804">Transcription</keyword>
<comment type="subcellular location">
    <subcellularLocation>
        <location evidence="1">Nucleus</location>
    </subcellularLocation>
</comment>
<gene>
    <name evidence="9" type="ORF">BXYJ_LOCUS11778</name>
</gene>
<dbReference type="PROSITE" id="PS51703">
    <property type="entry name" value="DZF"/>
    <property type="match status" value="1"/>
</dbReference>
<reference evidence="10" key="2">
    <citation type="submission" date="2020-08" db="EMBL/GenBank/DDBJ databases">
        <authorList>
            <person name="Kikuchi T."/>
        </authorList>
    </citation>
    <scope>NUCLEOTIDE SEQUENCE</scope>
    <source>
        <strain evidence="9">Ka4C1</strain>
    </source>
</reference>
<dbReference type="InterPro" id="IPR006561">
    <property type="entry name" value="DZF_dom"/>
</dbReference>
<dbReference type="GO" id="GO:0003725">
    <property type="term" value="F:double-stranded RNA binding"/>
    <property type="evidence" value="ECO:0007669"/>
    <property type="project" value="TreeGrafter"/>
</dbReference>
<dbReference type="AlphaFoldDB" id="A0A1I7RSG4"/>
<evidence type="ECO:0000256" key="5">
    <source>
        <dbReference type="ARBA" id="ARBA00023163"/>
    </source>
</evidence>
<feature type="region of interest" description="Disordered" evidence="7">
    <location>
        <begin position="418"/>
        <end position="443"/>
    </location>
</feature>
<dbReference type="SMR" id="A0A1I7RSG4"/>
<name>A0A1I7RSG4_BURXY</name>
<dbReference type="Gene3D" id="1.10.1410.40">
    <property type="match status" value="1"/>
</dbReference>
<evidence type="ECO:0000313" key="13">
    <source>
        <dbReference type="WBParaSite" id="BXY_0366800.1"/>
    </source>
</evidence>